<keyword evidence="6" id="KW-0809">Transit peptide</keyword>
<dbReference type="InterPro" id="IPR000504">
    <property type="entry name" value="RRM_dom"/>
</dbReference>
<proteinExistence type="inferred from homology"/>
<evidence type="ECO:0000256" key="4">
    <source>
        <dbReference type="ARBA" id="ARBA00022692"/>
    </source>
</evidence>
<evidence type="ECO:0000256" key="13">
    <source>
        <dbReference type="SAM" id="Coils"/>
    </source>
</evidence>
<evidence type="ECO:0000313" key="15">
    <source>
        <dbReference type="EMBL" id="QKX64303.1"/>
    </source>
</evidence>
<dbReference type="InterPro" id="IPR035979">
    <property type="entry name" value="RBD_domain_sf"/>
</dbReference>
<dbReference type="InterPro" id="IPR018850">
    <property type="entry name" value="Mt_escape_2_C"/>
</dbReference>
<comment type="similarity">
    <text evidence="2 12">Belongs to the YME2 family.</text>
</comment>
<comment type="subcellular location">
    <subcellularLocation>
        <location evidence="1 12">Mitochondrion inner membrane</location>
        <topology evidence="1 12">Single-pass membrane protein</topology>
    </subcellularLocation>
</comment>
<dbReference type="InterPro" id="IPR039627">
    <property type="entry name" value="Yme2_C"/>
</dbReference>
<dbReference type="KEGG" id="trg:TRUGW13939_11477"/>
<keyword evidence="8 12" id="KW-0496">Mitochondrion</keyword>
<dbReference type="GeneID" id="55998955"/>
<keyword evidence="9 12" id="KW-0472">Membrane</keyword>
<dbReference type="PANTHER" id="PTHR32198:SF2">
    <property type="entry name" value="MITOCHONDRIAL ESCAPE PROTEIN 2"/>
    <property type="match status" value="1"/>
</dbReference>
<feature type="coiled-coil region" evidence="13">
    <location>
        <begin position="814"/>
        <end position="841"/>
    </location>
</feature>
<evidence type="ECO:0000256" key="7">
    <source>
        <dbReference type="ARBA" id="ARBA00022989"/>
    </source>
</evidence>
<keyword evidence="7 12" id="KW-1133">Transmembrane helix</keyword>
<evidence type="ECO:0000256" key="6">
    <source>
        <dbReference type="ARBA" id="ARBA00022946"/>
    </source>
</evidence>
<dbReference type="Proteomes" id="UP000509510">
    <property type="component" value="Chromosome VI"/>
</dbReference>
<keyword evidence="4 12" id="KW-0812">Transmembrane</keyword>
<gene>
    <name evidence="15" type="ORF">TRUGW13939_11477</name>
</gene>
<dbReference type="EMBL" id="CP055903">
    <property type="protein sequence ID" value="QKX64303.1"/>
    <property type="molecule type" value="Genomic_DNA"/>
</dbReference>
<dbReference type="PROSITE" id="PS50102">
    <property type="entry name" value="RRM"/>
    <property type="match status" value="1"/>
</dbReference>
<name>A0A7H8RI74_TALRU</name>
<keyword evidence="12" id="KW-0507">mRNA processing</keyword>
<evidence type="ECO:0000256" key="3">
    <source>
        <dbReference type="ARBA" id="ARBA00020222"/>
    </source>
</evidence>
<dbReference type="Pfam" id="PF10443">
    <property type="entry name" value="RNA12"/>
    <property type="match status" value="1"/>
</dbReference>
<evidence type="ECO:0000259" key="14">
    <source>
        <dbReference type="PROSITE" id="PS50102"/>
    </source>
</evidence>
<dbReference type="SUPFAM" id="SSF54928">
    <property type="entry name" value="RNA-binding domain, RBD"/>
    <property type="match status" value="1"/>
</dbReference>
<dbReference type="Gene3D" id="3.30.70.330">
    <property type="match status" value="1"/>
</dbReference>
<keyword evidence="5 12" id="KW-0999">Mitochondrion inner membrane</keyword>
<feature type="transmembrane region" description="Helical" evidence="12">
    <location>
        <begin position="305"/>
        <end position="322"/>
    </location>
</feature>
<feature type="domain" description="RRM" evidence="14">
    <location>
        <begin position="194"/>
        <end position="289"/>
    </location>
</feature>
<evidence type="ECO:0000256" key="2">
    <source>
        <dbReference type="ARBA" id="ARBA00010320"/>
    </source>
</evidence>
<organism evidence="15 16">
    <name type="scientific">Talaromyces rugulosus</name>
    <name type="common">Penicillium rugulosum</name>
    <dbReference type="NCBI Taxonomy" id="121627"/>
    <lineage>
        <taxon>Eukaryota</taxon>
        <taxon>Fungi</taxon>
        <taxon>Dikarya</taxon>
        <taxon>Ascomycota</taxon>
        <taxon>Pezizomycotina</taxon>
        <taxon>Eurotiomycetes</taxon>
        <taxon>Eurotiomycetidae</taxon>
        <taxon>Eurotiales</taxon>
        <taxon>Trichocomaceae</taxon>
        <taxon>Talaromyces</taxon>
        <taxon>Talaromyces sect. Islandici</taxon>
    </lineage>
</organism>
<evidence type="ECO:0000256" key="11">
    <source>
        <dbReference type="PROSITE-ProRule" id="PRU00176"/>
    </source>
</evidence>
<keyword evidence="13" id="KW-0175">Coiled coil</keyword>
<dbReference type="GO" id="GO:0005743">
    <property type="term" value="C:mitochondrial inner membrane"/>
    <property type="evidence" value="ECO:0007669"/>
    <property type="project" value="UniProtKB-SubCell"/>
</dbReference>
<dbReference type="InterPro" id="IPR027417">
    <property type="entry name" value="P-loop_NTPase"/>
</dbReference>
<keyword evidence="11 12" id="KW-0694">RNA-binding</keyword>
<dbReference type="InterPro" id="IPR012677">
    <property type="entry name" value="Nucleotide-bd_a/b_plait_sf"/>
</dbReference>
<dbReference type="PANTHER" id="PTHR32198">
    <property type="entry name" value="MITOCHONDRIAL ESCAPE PROTEIN 2"/>
    <property type="match status" value="1"/>
</dbReference>
<evidence type="ECO:0000313" key="16">
    <source>
        <dbReference type="Proteomes" id="UP000509510"/>
    </source>
</evidence>
<dbReference type="SUPFAM" id="SSF52540">
    <property type="entry name" value="P-loop containing nucleoside triphosphate hydrolases"/>
    <property type="match status" value="1"/>
</dbReference>
<comment type="function">
    <text evidence="10 12">Plays a role in maintaining the mitochondrial genome and in controlling the mtDNA escape. Involved in the regulation of mtDNA nucleotide structure and number. May have a dispensable role in early maturation of pre-rRNA.</text>
</comment>
<keyword evidence="16" id="KW-1185">Reference proteome</keyword>
<evidence type="ECO:0000256" key="9">
    <source>
        <dbReference type="ARBA" id="ARBA00023136"/>
    </source>
</evidence>
<evidence type="ECO:0000256" key="10">
    <source>
        <dbReference type="ARBA" id="ARBA00025276"/>
    </source>
</evidence>
<evidence type="ECO:0000256" key="1">
    <source>
        <dbReference type="ARBA" id="ARBA00004434"/>
    </source>
</evidence>
<dbReference type="Pfam" id="PF00076">
    <property type="entry name" value="RRM_1"/>
    <property type="match status" value="1"/>
</dbReference>
<dbReference type="GO" id="GO:0003723">
    <property type="term" value="F:RNA binding"/>
    <property type="evidence" value="ECO:0007669"/>
    <property type="project" value="UniProtKB-UniRule"/>
</dbReference>
<reference evidence="16" key="1">
    <citation type="submission" date="2020-06" db="EMBL/GenBank/DDBJ databases">
        <title>A chromosome-scale genome assembly of Talaromyces rugulosus W13939.</title>
        <authorList>
            <person name="Wang B."/>
            <person name="Guo L."/>
            <person name="Ye K."/>
            <person name="Wang L."/>
        </authorList>
    </citation>
    <scope>NUCLEOTIDE SEQUENCE [LARGE SCALE GENOMIC DNA]</scope>
    <source>
        <strain evidence="16">W13939</strain>
    </source>
</reference>
<dbReference type="GO" id="GO:0006397">
    <property type="term" value="P:mRNA processing"/>
    <property type="evidence" value="ECO:0007669"/>
    <property type="project" value="UniProtKB-UniRule"/>
</dbReference>
<dbReference type="AlphaFoldDB" id="A0A7H8RI74"/>
<evidence type="ECO:0000256" key="12">
    <source>
        <dbReference type="RuleBase" id="RU367108"/>
    </source>
</evidence>
<accession>A0A7H8RI74</accession>
<sequence length="846" mass="95369">MRMPLRTRGYCPRPGCFQSGVRSSLLSAVRFNATAAPAATTTSDSATTIDILDSGHISVSANEGILYINNIAPLRLQWLYRLLWSGEPQTVNRILQRVDKPSYAAADHWAVVRRAFPPDLHVSIKQVLPRLNEGGLFVKYSLPAGKTNEDILSAIDENLQKNPIRPWFNPLDRVDIGRVLGKPWIEDMYRIPSARLRVEFLPSPSSPSDSAPVELTQEMLYSIFRRYGKIKDIEGQPSDSKTLPRYAIVDFTRVKHAILARSCIHGIIVPETKTEGKNQALLKLTYERKVRGHWIRDWIVNHPRIVIPAIAALLAGITVLIFDPIRTFFIKIKVKYSLNADDQLLWTWIWKEVRKANILSFGTRKKERNVLRAIWDDRQEEITQLQSWLGENGTTFIVVQGPHGSGKREIVVDQALRDRKHKLLIDCKQIQDARGDAQTISVAAQQVGYRPIFSWMNSISSLIDLASQSIIGTKAGFSETLDSQLSKIWYNTSVALRQIALENKKKDDRENTLSEEEYLEAHPDRRPVVIIDNFLHGAHEGSIVYDKIAEWAAGLVTGNTAHVIFLTPDVSYSKSLSKALPSQVFRSISLGDCSLEVGRNFVIRYIQEKEGEENPDGDVKAKPSLPQGLDDLDECINVVGGRLTDLEFIAHRIKAGESPKDAVEHIIEQAATEILKMYLLDTGGGQNRHWTREQAWFMIKQIAENKDGTASYGLILLSDLYAENGEATISALEQADLITITSVNGRPSVIRPGRPVYHAAFKYMTRDEQLRSRMDLGILKLLIEKADKSVSKYEDELHLLGNLRKYPVELNSRIQWVSQKLQASQAQLEKHEKESASLAKILKTSE</sequence>
<dbReference type="RefSeq" id="XP_035350477.1">
    <property type="nucleotide sequence ID" value="XM_035494584.1"/>
</dbReference>
<protein>
    <recommendedName>
        <fullName evidence="3 12">Mitochondrial escape protein 2</fullName>
    </recommendedName>
</protein>
<dbReference type="OrthoDB" id="10267654at2759"/>
<evidence type="ECO:0000256" key="8">
    <source>
        <dbReference type="ARBA" id="ARBA00023128"/>
    </source>
</evidence>
<evidence type="ECO:0000256" key="5">
    <source>
        <dbReference type="ARBA" id="ARBA00022792"/>
    </source>
</evidence>